<dbReference type="AlphaFoldDB" id="R4YQK2"/>
<reference evidence="2 3" key="1">
    <citation type="journal article" date="2013" name="Nat. Commun.">
        <title>Genome sequence and functional genomic analysis of the oil-degrading bacterium Oleispira antarctica.</title>
        <authorList>
            <person name="Kube M."/>
            <person name="Chernikova T.N."/>
            <person name="Al-Ramahi Y."/>
            <person name="Beloqui A."/>
            <person name="Lopez-Cortez N."/>
            <person name="Guazzaroni M.E."/>
            <person name="Heipieper H.J."/>
            <person name="Klages S."/>
            <person name="Kotsyurbenko O.R."/>
            <person name="Langer I."/>
            <person name="Nechitaylo T.Y."/>
            <person name="Lunsdorf H."/>
            <person name="Fernandez M."/>
            <person name="Juarez S."/>
            <person name="Ciordia S."/>
            <person name="Singer A."/>
            <person name="Kagan O."/>
            <person name="Egorova O."/>
            <person name="Petit P.A."/>
            <person name="Stogios P."/>
            <person name="Kim Y."/>
            <person name="Tchigvintsev A."/>
            <person name="Flick R."/>
            <person name="Denaro R."/>
            <person name="Genovese M."/>
            <person name="Albar J.P."/>
            <person name="Reva O.N."/>
            <person name="Martinez-Gomariz M."/>
            <person name="Tran H."/>
            <person name="Ferrer M."/>
            <person name="Savchenko A."/>
            <person name="Yakunin A.F."/>
            <person name="Yakimov M.M."/>
            <person name="Golyshina O.V."/>
            <person name="Reinhardt R."/>
            <person name="Golyshin P.N."/>
        </authorList>
    </citation>
    <scope>NUCLEOTIDE SEQUENCE [LARGE SCALE GENOMIC DNA]</scope>
</reference>
<dbReference type="OrthoDB" id="6206384at2"/>
<feature type="compositionally biased region" description="Basic and acidic residues" evidence="1">
    <location>
        <begin position="1"/>
        <end position="26"/>
    </location>
</feature>
<keyword evidence="3" id="KW-1185">Reference proteome</keyword>
<evidence type="ECO:0000313" key="2">
    <source>
        <dbReference type="EMBL" id="CCK75518.1"/>
    </source>
</evidence>
<feature type="region of interest" description="Disordered" evidence="1">
    <location>
        <begin position="1"/>
        <end position="29"/>
    </location>
</feature>
<accession>R4YQK2</accession>
<protein>
    <submittedName>
        <fullName evidence="2">Uncharacterized protein</fullName>
    </submittedName>
</protein>
<sequence>MTKDIKEKFADEDLSDSKRSNEKPEGESLMQGLKNKTFTQAEALQFLQQNKGRLEKSLASIDKRDVLSKITVFTMAIFSKLAGWVDVLKRGFVNLLMKLPAPEIIKQSLHTASVVTNFKGMVDFIRTKYYAFKKSPYNEKLVQHMDELIGHATQQGLDFKQHFPDVVDKLVIRKNHMLQHSFFKEFNKTHLERLLATPFSFKRSLSPVLPDRALWHKLFGALEGRYIQDIILVDDDGKQTSFKNDSKRQVESSHSVRNLYEASVFKANGHRVFIIGHHEGYLGPYFVRSALRRLGFDNLAENNNTVVGPRMFSSLLLKSGASNVGNMFLTLPSQRTTKVNENGLAEALQKSARRTQFLIKMPNVGLKLIEQFSYRDFMQLIMHYQNLQAEQAALNSSLSWLDEVLNTDEQAELIDYLLACDAINVAAELDKQDYDLFKQVMHEPFLIFPEGSRSYVEENGDITLKYFNPKYLQAYLRPGDVILPLSLVGGSDILQGIKLTKGKLGLSLGSPYEVTAEMIDDYAVEGIEVMRNIANLPNTKKVHLSDAVQTGKKKE</sequence>
<evidence type="ECO:0000313" key="3">
    <source>
        <dbReference type="Proteomes" id="UP000032749"/>
    </source>
</evidence>
<organism evidence="2 3">
    <name type="scientific">Oleispira antarctica RB-8</name>
    <dbReference type="NCBI Taxonomy" id="698738"/>
    <lineage>
        <taxon>Bacteria</taxon>
        <taxon>Pseudomonadati</taxon>
        <taxon>Pseudomonadota</taxon>
        <taxon>Gammaproteobacteria</taxon>
        <taxon>Oceanospirillales</taxon>
        <taxon>Oceanospirillaceae</taxon>
        <taxon>Oleispira</taxon>
    </lineage>
</organism>
<dbReference type="KEGG" id="oai:OLEAN_C13420"/>
<dbReference type="EMBL" id="FO203512">
    <property type="protein sequence ID" value="CCK75518.1"/>
    <property type="molecule type" value="Genomic_DNA"/>
</dbReference>
<dbReference type="Proteomes" id="UP000032749">
    <property type="component" value="Chromosome"/>
</dbReference>
<proteinExistence type="predicted"/>
<evidence type="ECO:0000256" key="1">
    <source>
        <dbReference type="SAM" id="MobiDB-lite"/>
    </source>
</evidence>
<name>R4YQK2_OLEAN</name>
<gene>
    <name evidence="2" type="ORF">OLEAN_C13420</name>
</gene>
<dbReference type="STRING" id="698738.OLEAN_C13420"/>
<dbReference type="HOGENOM" id="CLU_488109_0_0_6"/>